<evidence type="ECO:0000256" key="5">
    <source>
        <dbReference type="ARBA" id="ARBA00023136"/>
    </source>
</evidence>
<dbReference type="AlphaFoldDB" id="A0A849I7P7"/>
<feature type="transmembrane region" description="Helical" evidence="7">
    <location>
        <begin position="151"/>
        <end position="174"/>
    </location>
</feature>
<feature type="transmembrane region" description="Helical" evidence="7">
    <location>
        <begin position="195"/>
        <end position="218"/>
    </location>
</feature>
<gene>
    <name evidence="8" type="ORF">HJG44_07895</name>
</gene>
<evidence type="ECO:0000256" key="6">
    <source>
        <dbReference type="SAM" id="MobiDB-lite"/>
    </source>
</evidence>
<dbReference type="EMBL" id="JABEPP010000002">
    <property type="protein sequence ID" value="NNM72315.1"/>
    <property type="molecule type" value="Genomic_DNA"/>
</dbReference>
<dbReference type="GO" id="GO:0005886">
    <property type="term" value="C:plasma membrane"/>
    <property type="evidence" value="ECO:0007669"/>
    <property type="project" value="UniProtKB-SubCell"/>
</dbReference>
<dbReference type="Proteomes" id="UP000564885">
    <property type="component" value="Unassembled WGS sequence"/>
</dbReference>
<feature type="compositionally biased region" description="Basic and acidic residues" evidence="6">
    <location>
        <begin position="302"/>
        <end position="327"/>
    </location>
</feature>
<keyword evidence="3 7" id="KW-0812">Transmembrane</keyword>
<evidence type="ECO:0000256" key="3">
    <source>
        <dbReference type="ARBA" id="ARBA00022692"/>
    </source>
</evidence>
<name>A0A849I7P7_9HYPH</name>
<sequence>MLSYVLALAGLALAGYLIHRGLSRYTVEDITASLRAIPVSNLALAALFAAASYLCLTGFDWLALRYVGKPLPYPRAALASFVSLSLGHSIGFAGLSSGAFRYRYYSRWGLSAGDVAKVVIFCGATVGTGLLVLGAAALLLKPDIPASFTGLAHGTVRLVGAGCLALACLYLLLAAKFRRGIVIRGWRVEMPPLRLALAQTALGTVNFALVAACLGAAVSAASEARYLDVATAYVTGNVMTLLTHVPGGLGVIETAVMYLLPGTSLIGPLIAFRVIYFLVPLAIGSLVFVIAEVAFRRSGAASDRRRPERREKPDHRLQQAEGALRVE</sequence>
<evidence type="ECO:0000313" key="9">
    <source>
        <dbReference type="Proteomes" id="UP000564885"/>
    </source>
</evidence>
<comment type="subcellular location">
    <subcellularLocation>
        <location evidence="1">Cell membrane</location>
        <topology evidence="1">Multi-pass membrane protein</topology>
    </subcellularLocation>
</comment>
<reference evidence="8 9" key="1">
    <citation type="submission" date="2020-04" db="EMBL/GenBank/DDBJ databases">
        <title>Enterovirga sp. isolate from soil.</title>
        <authorList>
            <person name="Chea S."/>
            <person name="Kim D.-U."/>
        </authorList>
    </citation>
    <scope>NUCLEOTIDE SEQUENCE [LARGE SCALE GENOMIC DNA]</scope>
    <source>
        <strain evidence="8 9">DB1703</strain>
    </source>
</reference>
<feature type="transmembrane region" description="Helical" evidence="7">
    <location>
        <begin position="6"/>
        <end position="22"/>
    </location>
</feature>
<comment type="caution">
    <text evidence="8">The sequence shown here is derived from an EMBL/GenBank/DDBJ whole genome shotgun (WGS) entry which is preliminary data.</text>
</comment>
<proteinExistence type="predicted"/>
<keyword evidence="9" id="KW-1185">Reference proteome</keyword>
<feature type="transmembrane region" description="Helical" evidence="7">
    <location>
        <begin position="76"/>
        <end position="97"/>
    </location>
</feature>
<evidence type="ECO:0000256" key="2">
    <source>
        <dbReference type="ARBA" id="ARBA00022475"/>
    </source>
</evidence>
<feature type="transmembrane region" description="Helical" evidence="7">
    <location>
        <begin position="270"/>
        <end position="295"/>
    </location>
</feature>
<dbReference type="Pfam" id="PF03706">
    <property type="entry name" value="LPG_synthase_TM"/>
    <property type="match status" value="1"/>
</dbReference>
<dbReference type="PANTHER" id="PTHR39087">
    <property type="entry name" value="UPF0104 MEMBRANE PROTEIN MJ1595"/>
    <property type="match status" value="1"/>
</dbReference>
<protein>
    <submittedName>
        <fullName evidence="8">UPF0104 family protein</fullName>
    </submittedName>
</protein>
<feature type="region of interest" description="Disordered" evidence="6">
    <location>
        <begin position="301"/>
        <end position="327"/>
    </location>
</feature>
<dbReference type="PANTHER" id="PTHR39087:SF2">
    <property type="entry name" value="UPF0104 MEMBRANE PROTEIN MJ1595"/>
    <property type="match status" value="1"/>
</dbReference>
<keyword evidence="4 7" id="KW-1133">Transmembrane helix</keyword>
<accession>A0A849I7P7</accession>
<feature type="transmembrane region" description="Helical" evidence="7">
    <location>
        <begin position="118"/>
        <end position="139"/>
    </location>
</feature>
<evidence type="ECO:0000256" key="4">
    <source>
        <dbReference type="ARBA" id="ARBA00022989"/>
    </source>
</evidence>
<keyword evidence="5 7" id="KW-0472">Membrane</keyword>
<evidence type="ECO:0000256" key="7">
    <source>
        <dbReference type="SAM" id="Phobius"/>
    </source>
</evidence>
<evidence type="ECO:0000313" key="8">
    <source>
        <dbReference type="EMBL" id="NNM72315.1"/>
    </source>
</evidence>
<organism evidence="8 9">
    <name type="scientific">Enterovirga aerilata</name>
    <dbReference type="NCBI Taxonomy" id="2730920"/>
    <lineage>
        <taxon>Bacteria</taxon>
        <taxon>Pseudomonadati</taxon>
        <taxon>Pseudomonadota</taxon>
        <taxon>Alphaproteobacteria</taxon>
        <taxon>Hyphomicrobiales</taxon>
        <taxon>Methylobacteriaceae</taxon>
        <taxon>Enterovirga</taxon>
    </lineage>
</organism>
<keyword evidence="2" id="KW-1003">Cell membrane</keyword>
<feature type="transmembrane region" description="Helical" evidence="7">
    <location>
        <begin position="42"/>
        <end position="64"/>
    </location>
</feature>
<evidence type="ECO:0000256" key="1">
    <source>
        <dbReference type="ARBA" id="ARBA00004651"/>
    </source>
</evidence>
<dbReference type="InterPro" id="IPR022791">
    <property type="entry name" value="L-PG_synthase/AglD"/>
</dbReference>